<accession>A0ABU3BPX3</accession>
<feature type="transmembrane region" description="Helical" evidence="1">
    <location>
        <begin position="80"/>
        <end position="101"/>
    </location>
</feature>
<evidence type="ECO:0000313" key="2">
    <source>
        <dbReference type="EMBL" id="MDT0631328.1"/>
    </source>
</evidence>
<proteinExistence type="predicted"/>
<dbReference type="InterPro" id="IPR021280">
    <property type="entry name" value="TMEM260-like"/>
</dbReference>
<dbReference type="EMBL" id="JAVRHT010000011">
    <property type="protein sequence ID" value="MDT0631328.1"/>
    <property type="molecule type" value="Genomic_DNA"/>
</dbReference>
<feature type="transmembrane region" description="Helical" evidence="1">
    <location>
        <begin position="241"/>
        <end position="259"/>
    </location>
</feature>
<sequence>MTGKLIDRLVAAGVFLYALVVYIATMAETTPFWDSGEFIAISNGLQVSHPPGAPFYMLVGRLFAMFAPLFGGLSPEPVAFAVNLVSVVCSALTVLLTHLVIVRLVRVWAGHPDTWSPVQRIATNLGGVVGALTFAVTDSFWFNAVEAEVYAMSMLFTALVVWLALVWRDATRAEEAALVARGEHPFGLHADRYLVAIAYLFGLAIGVHLLNVLTLFFLALIVYFQKVDRPEATTGERVKGLAITAAVSIAAFLVVYPGVVQTLPTLAGASGAPALFLVAVVAILVAAVVWTQRRGLPVANLAALTITLVVLGYSSYGLIFIRSAADPPIDENDPETTEAIVSYLKREQYGSTPLLTGASYDNRTGAISTREKTFPRRHSSAPQHLGVYADYPSDAAFFWQYQVGHMYWRYFMWQFVGKAADTQDAGWISGLGGRGDPPGLTPSEAAGRNVYFGLPLLLGLLGLAFHVQRDWRRALAVLALFLVTGLGIIVYLNQTPFQPRERDYSYVASFFAFSLWIGLGATGLVELTAEALEKKSAGLRRAVSLALGVVLFLAVPGWMLAENYDDHDRSGRRIATDFARNLLESTAPNAILFTNGDNDTFPLWYLQEVEGVRRDVRVVNLSLLNTPWYIRQLRDQWSRTAPPVPLSVSDADIDGLTPRGDDLPTGALAPRLFEEQDVALPVDPRIFSNETVAGRVDPGEVPDRMTWRLRGSPLGDGRSVLYTSDLAVLDILRSVAEDGWERPVYFASTVAPSSELGLQPYFQNEGLARRVVPIERGGSDPDGYVAPDVALDRLARFQYRGLNDPDVYLDQNARNMADGYRTRVASIAGGLAREGRGGEARALLDQVMEEVPASTVPASFGSLYTLAEAYRAIGDTERMAELLRQTEDAVLGDLAAARTPREQERAFQLVQFVQAAYLQGGAYDEAAAFTTRLAQALGDPRFERSADDLRREVEAAQLTAPPADAAEPAPPAGG</sequence>
<keyword evidence="1" id="KW-0472">Membrane</keyword>
<feature type="transmembrane region" description="Helical" evidence="1">
    <location>
        <begin position="539"/>
        <end position="561"/>
    </location>
</feature>
<feature type="transmembrane region" description="Helical" evidence="1">
    <location>
        <begin position="474"/>
        <end position="492"/>
    </location>
</feature>
<dbReference type="Pfam" id="PF11028">
    <property type="entry name" value="TMEM260-like"/>
    <property type="match status" value="1"/>
</dbReference>
<dbReference type="Proteomes" id="UP001267426">
    <property type="component" value="Unassembled WGS sequence"/>
</dbReference>
<evidence type="ECO:0000256" key="1">
    <source>
        <dbReference type="SAM" id="Phobius"/>
    </source>
</evidence>
<dbReference type="InterPro" id="IPR052724">
    <property type="entry name" value="GT117_domain-containing"/>
</dbReference>
<protein>
    <submittedName>
        <fullName evidence="2">DUF2723 domain-containing protein</fullName>
    </submittedName>
</protein>
<feature type="transmembrane region" description="Helical" evidence="1">
    <location>
        <begin position="298"/>
        <end position="321"/>
    </location>
</feature>
<organism evidence="2 3">
    <name type="scientific">Rubrivirga litoralis</name>
    <dbReference type="NCBI Taxonomy" id="3075598"/>
    <lineage>
        <taxon>Bacteria</taxon>
        <taxon>Pseudomonadati</taxon>
        <taxon>Rhodothermota</taxon>
        <taxon>Rhodothermia</taxon>
        <taxon>Rhodothermales</taxon>
        <taxon>Rubricoccaceae</taxon>
        <taxon>Rubrivirga</taxon>
    </lineage>
</organism>
<feature type="transmembrane region" description="Helical" evidence="1">
    <location>
        <begin position="149"/>
        <end position="167"/>
    </location>
</feature>
<feature type="transmembrane region" description="Helical" evidence="1">
    <location>
        <begin position="53"/>
        <end position="73"/>
    </location>
</feature>
<keyword evidence="3" id="KW-1185">Reference proteome</keyword>
<feature type="transmembrane region" description="Helical" evidence="1">
    <location>
        <begin position="121"/>
        <end position="142"/>
    </location>
</feature>
<feature type="transmembrane region" description="Helical" evidence="1">
    <location>
        <begin position="193"/>
        <end position="220"/>
    </location>
</feature>
<name>A0ABU3BPX3_9BACT</name>
<feature type="transmembrane region" description="Helical" evidence="1">
    <location>
        <begin position="271"/>
        <end position="291"/>
    </location>
</feature>
<dbReference type="PANTHER" id="PTHR16214:SF3">
    <property type="entry name" value="TRANSMEMBRANE PROTEIN 260"/>
    <property type="match status" value="1"/>
</dbReference>
<keyword evidence="1" id="KW-1133">Transmembrane helix</keyword>
<dbReference type="RefSeq" id="WP_311662671.1">
    <property type="nucleotide sequence ID" value="NZ_JAVRHT010000011.1"/>
</dbReference>
<reference evidence="2 3" key="1">
    <citation type="submission" date="2023-09" db="EMBL/GenBank/DDBJ databases">
        <authorList>
            <person name="Rey-Velasco X."/>
        </authorList>
    </citation>
    <scope>NUCLEOTIDE SEQUENCE [LARGE SCALE GENOMIC DNA]</scope>
    <source>
        <strain evidence="2 3">F394</strain>
    </source>
</reference>
<keyword evidence="1" id="KW-0812">Transmembrane</keyword>
<gene>
    <name evidence="2" type="ORF">RM540_06150</name>
</gene>
<feature type="transmembrane region" description="Helical" evidence="1">
    <location>
        <begin position="504"/>
        <end position="527"/>
    </location>
</feature>
<dbReference type="PANTHER" id="PTHR16214">
    <property type="entry name" value="TRANSMEMBRANE PROTEIN 260"/>
    <property type="match status" value="1"/>
</dbReference>
<feature type="transmembrane region" description="Helical" evidence="1">
    <location>
        <begin position="450"/>
        <end position="467"/>
    </location>
</feature>
<evidence type="ECO:0000313" key="3">
    <source>
        <dbReference type="Proteomes" id="UP001267426"/>
    </source>
</evidence>
<comment type="caution">
    <text evidence="2">The sequence shown here is derived from an EMBL/GenBank/DDBJ whole genome shotgun (WGS) entry which is preliminary data.</text>
</comment>
<feature type="transmembrane region" description="Helical" evidence="1">
    <location>
        <begin position="9"/>
        <end position="33"/>
    </location>
</feature>